<gene>
    <name evidence="1" type="ORF">EXIGLDRAFT_744715</name>
</gene>
<evidence type="ECO:0008006" key="3">
    <source>
        <dbReference type="Google" id="ProtNLM"/>
    </source>
</evidence>
<evidence type="ECO:0000313" key="1">
    <source>
        <dbReference type="EMBL" id="KZW02282.1"/>
    </source>
</evidence>
<reference evidence="1 2" key="1">
    <citation type="journal article" date="2016" name="Mol. Biol. Evol.">
        <title>Comparative Genomics of Early-Diverging Mushroom-Forming Fungi Provides Insights into the Origins of Lignocellulose Decay Capabilities.</title>
        <authorList>
            <person name="Nagy L.G."/>
            <person name="Riley R."/>
            <person name="Tritt A."/>
            <person name="Adam C."/>
            <person name="Daum C."/>
            <person name="Floudas D."/>
            <person name="Sun H."/>
            <person name="Yadav J.S."/>
            <person name="Pangilinan J."/>
            <person name="Larsson K.H."/>
            <person name="Matsuura K."/>
            <person name="Barry K."/>
            <person name="Labutti K."/>
            <person name="Kuo R."/>
            <person name="Ohm R.A."/>
            <person name="Bhattacharya S.S."/>
            <person name="Shirouzu T."/>
            <person name="Yoshinaga Y."/>
            <person name="Martin F.M."/>
            <person name="Grigoriev I.V."/>
            <person name="Hibbett D.S."/>
        </authorList>
    </citation>
    <scope>NUCLEOTIDE SEQUENCE [LARGE SCALE GENOMIC DNA]</scope>
    <source>
        <strain evidence="1 2">HHB12029</strain>
    </source>
</reference>
<sequence>MQSLCSPIFATLPMELVNLVLWHAAHTTTPMDLAQLARLALVSRHSNELATPFLYSTIVLDSAPKFEAFQNVLIAKSAAFFARYVQQLSISLPLASPDEHTMQSLIGLGATLSFVQAPLDILLGMQHIEREIRPWRKLSILPATSIDPNPYAASIRHIRLQLSTVLTGGTHLHFGGKTDDERDVLRRMVFISGIDFNLTHLSLDGDPIDLLQDEAEFLVWAEKLLAYLKLPSLERIVIRIPQCDIRRVYGSFLRMLAETIRDERVFVHFDSSWDPYSTASFAVDGWKRHVSGIGDFWMSGRPVKDFEEYFA</sequence>
<organism evidence="1 2">
    <name type="scientific">Exidia glandulosa HHB12029</name>
    <dbReference type="NCBI Taxonomy" id="1314781"/>
    <lineage>
        <taxon>Eukaryota</taxon>
        <taxon>Fungi</taxon>
        <taxon>Dikarya</taxon>
        <taxon>Basidiomycota</taxon>
        <taxon>Agaricomycotina</taxon>
        <taxon>Agaricomycetes</taxon>
        <taxon>Auriculariales</taxon>
        <taxon>Exidiaceae</taxon>
        <taxon>Exidia</taxon>
    </lineage>
</organism>
<dbReference type="InParanoid" id="A0A165PJZ6"/>
<dbReference type="EMBL" id="KV425889">
    <property type="protein sequence ID" value="KZW02282.1"/>
    <property type="molecule type" value="Genomic_DNA"/>
</dbReference>
<accession>A0A165PJZ6</accession>
<proteinExistence type="predicted"/>
<dbReference type="Proteomes" id="UP000077266">
    <property type="component" value="Unassembled WGS sequence"/>
</dbReference>
<dbReference type="AlphaFoldDB" id="A0A165PJZ6"/>
<dbReference type="OrthoDB" id="2887155at2759"/>
<protein>
    <recommendedName>
        <fullName evidence="3">F-box domain-containing protein</fullName>
    </recommendedName>
</protein>
<evidence type="ECO:0000313" key="2">
    <source>
        <dbReference type="Proteomes" id="UP000077266"/>
    </source>
</evidence>
<name>A0A165PJZ6_EXIGL</name>
<keyword evidence="2" id="KW-1185">Reference proteome</keyword>